<proteinExistence type="predicted"/>
<name>A0A0C3JWL2_PISTI</name>
<dbReference type="EMBL" id="KN831946">
    <property type="protein sequence ID" value="KIO13528.1"/>
    <property type="molecule type" value="Genomic_DNA"/>
</dbReference>
<accession>A0A0C3JWL2</accession>
<evidence type="ECO:0000313" key="2">
    <source>
        <dbReference type="Proteomes" id="UP000054217"/>
    </source>
</evidence>
<dbReference type="Proteomes" id="UP000054217">
    <property type="component" value="Unassembled WGS sequence"/>
</dbReference>
<dbReference type="InParanoid" id="A0A0C3JWL2"/>
<evidence type="ECO:0000313" key="1">
    <source>
        <dbReference type="EMBL" id="KIO13528.1"/>
    </source>
</evidence>
<protein>
    <submittedName>
        <fullName evidence="1">Uncharacterized protein</fullName>
    </submittedName>
</protein>
<reference evidence="1 2" key="1">
    <citation type="submission" date="2014-04" db="EMBL/GenBank/DDBJ databases">
        <authorList>
            <consortium name="DOE Joint Genome Institute"/>
            <person name="Kuo A."/>
            <person name="Kohler A."/>
            <person name="Costa M.D."/>
            <person name="Nagy L.G."/>
            <person name="Floudas D."/>
            <person name="Copeland A."/>
            <person name="Barry K.W."/>
            <person name="Cichocki N."/>
            <person name="Veneault-Fourrey C."/>
            <person name="LaButti K."/>
            <person name="Lindquist E.A."/>
            <person name="Lipzen A."/>
            <person name="Lundell T."/>
            <person name="Morin E."/>
            <person name="Murat C."/>
            <person name="Sun H."/>
            <person name="Tunlid A."/>
            <person name="Henrissat B."/>
            <person name="Grigoriev I.V."/>
            <person name="Hibbett D.S."/>
            <person name="Martin F."/>
            <person name="Nordberg H.P."/>
            <person name="Cantor M.N."/>
            <person name="Hua S.X."/>
        </authorList>
    </citation>
    <scope>NUCLEOTIDE SEQUENCE [LARGE SCALE GENOMIC DNA]</scope>
    <source>
        <strain evidence="1 2">Marx 270</strain>
    </source>
</reference>
<gene>
    <name evidence="1" type="ORF">M404DRAFT_583017</name>
</gene>
<dbReference type="AlphaFoldDB" id="A0A0C3JWL2"/>
<dbReference type="HOGENOM" id="CLU_2334510_0_0_1"/>
<organism evidence="1 2">
    <name type="scientific">Pisolithus tinctorius Marx 270</name>
    <dbReference type="NCBI Taxonomy" id="870435"/>
    <lineage>
        <taxon>Eukaryota</taxon>
        <taxon>Fungi</taxon>
        <taxon>Dikarya</taxon>
        <taxon>Basidiomycota</taxon>
        <taxon>Agaricomycotina</taxon>
        <taxon>Agaricomycetes</taxon>
        <taxon>Agaricomycetidae</taxon>
        <taxon>Boletales</taxon>
        <taxon>Sclerodermatineae</taxon>
        <taxon>Pisolithaceae</taxon>
        <taxon>Pisolithus</taxon>
    </lineage>
</organism>
<reference evidence="2" key="2">
    <citation type="submission" date="2015-01" db="EMBL/GenBank/DDBJ databases">
        <title>Evolutionary Origins and Diversification of the Mycorrhizal Mutualists.</title>
        <authorList>
            <consortium name="DOE Joint Genome Institute"/>
            <consortium name="Mycorrhizal Genomics Consortium"/>
            <person name="Kohler A."/>
            <person name="Kuo A."/>
            <person name="Nagy L.G."/>
            <person name="Floudas D."/>
            <person name="Copeland A."/>
            <person name="Barry K.W."/>
            <person name="Cichocki N."/>
            <person name="Veneault-Fourrey C."/>
            <person name="LaButti K."/>
            <person name="Lindquist E.A."/>
            <person name="Lipzen A."/>
            <person name="Lundell T."/>
            <person name="Morin E."/>
            <person name="Murat C."/>
            <person name="Riley R."/>
            <person name="Ohm R."/>
            <person name="Sun H."/>
            <person name="Tunlid A."/>
            <person name="Henrissat B."/>
            <person name="Grigoriev I.V."/>
            <person name="Hibbett D.S."/>
            <person name="Martin F."/>
        </authorList>
    </citation>
    <scope>NUCLEOTIDE SEQUENCE [LARGE SCALE GENOMIC DNA]</scope>
    <source>
        <strain evidence="2">Marx 270</strain>
    </source>
</reference>
<sequence>MTLAPDMASRAALLSTKGTLCPVCSSERSSFFLFRVLQIHEIRNTDTRVEEEHSSAPPFGIVRGPPQPLIVKGMDRWAWWLDASSSVRQRLGIIIIRT</sequence>
<keyword evidence="2" id="KW-1185">Reference proteome</keyword>